<keyword evidence="3" id="KW-1185">Reference proteome</keyword>
<dbReference type="STRING" id="526218.Sterm_2463"/>
<dbReference type="EMBL" id="CP001739">
    <property type="protein sequence ID" value="ACZ09316.1"/>
    <property type="molecule type" value="Genomic_DNA"/>
</dbReference>
<dbReference type="Pfam" id="PF09860">
    <property type="entry name" value="DUF2087"/>
    <property type="match status" value="1"/>
</dbReference>
<feature type="domain" description="DUF2087" evidence="1">
    <location>
        <begin position="182"/>
        <end position="250"/>
    </location>
</feature>
<dbReference type="Proteomes" id="UP000000845">
    <property type="component" value="Chromosome"/>
</dbReference>
<evidence type="ECO:0000259" key="1">
    <source>
        <dbReference type="Pfam" id="PF09860"/>
    </source>
</evidence>
<dbReference type="AlphaFoldDB" id="D1ALH3"/>
<dbReference type="RefSeq" id="WP_012861910.1">
    <property type="nucleotide sequence ID" value="NC_013517.1"/>
</dbReference>
<proteinExistence type="predicted"/>
<dbReference type="eggNOG" id="COG3860">
    <property type="taxonomic scope" value="Bacteria"/>
</dbReference>
<gene>
    <name evidence="2" type="ordered locus">Sterm_2463</name>
</gene>
<dbReference type="HOGENOM" id="CLU_096125_0_0_0"/>
<sequence length="251" mass="29880">MKEEVFWNSDIKDIKKGYIDSGEHFECLLCGMNTEKGVIYKRENTLLDAEKEMKSHISETHVSVFDYLINLNKKLTGISEQQKKLLKLFYQGKSDKEVQEETETGSMSTIRNHRFMLKEKERQAKVFLSVMELLRERDKNAAEFIELHKTARFIDDRYNITLSENQKMLEKFFEFEDGKAVKLKRFPGREKQKVVVIREISKSIESGKKYSEKEINSVIKNFFDDYVTLRRYLIEYGFLDRKKDGSEYWLK</sequence>
<reference evidence="3" key="1">
    <citation type="submission" date="2009-09" db="EMBL/GenBank/DDBJ databases">
        <title>The complete chromosome of Sebaldella termitidis ATCC 33386.</title>
        <authorList>
            <consortium name="US DOE Joint Genome Institute (JGI-PGF)"/>
            <person name="Lucas S."/>
            <person name="Copeland A."/>
            <person name="Lapidus A."/>
            <person name="Glavina del Rio T."/>
            <person name="Dalin E."/>
            <person name="Tice H."/>
            <person name="Bruce D."/>
            <person name="Goodwin L."/>
            <person name="Pitluck S."/>
            <person name="Kyrpides N."/>
            <person name="Mavromatis K."/>
            <person name="Ivanova N."/>
            <person name="Mikhailova N."/>
            <person name="Sims D."/>
            <person name="Meincke L."/>
            <person name="Brettin T."/>
            <person name="Detter J.C."/>
            <person name="Han C."/>
            <person name="Larimer F."/>
            <person name="Land M."/>
            <person name="Hauser L."/>
            <person name="Markowitz V."/>
            <person name="Cheng J.F."/>
            <person name="Hugenholtz P."/>
            <person name="Woyke T."/>
            <person name="Wu D."/>
            <person name="Eisen J.A."/>
        </authorList>
    </citation>
    <scope>NUCLEOTIDE SEQUENCE [LARGE SCALE GENOMIC DNA]</scope>
    <source>
        <strain evidence="3">ATCC 33386 / NCTC 11300</strain>
    </source>
</reference>
<evidence type="ECO:0000313" key="2">
    <source>
        <dbReference type="EMBL" id="ACZ09316.1"/>
    </source>
</evidence>
<accession>D1ALH3</accession>
<dbReference type="InterPro" id="IPR018656">
    <property type="entry name" value="DUF2087"/>
</dbReference>
<reference evidence="2 3" key="2">
    <citation type="journal article" date="2010" name="Stand. Genomic Sci.">
        <title>Complete genome sequence of Sebaldella termitidis type strain (NCTC 11300).</title>
        <authorList>
            <person name="Harmon-Smith M."/>
            <person name="Celia L."/>
            <person name="Chertkov O."/>
            <person name="Lapidus A."/>
            <person name="Copeland A."/>
            <person name="Glavina Del Rio T."/>
            <person name="Nolan M."/>
            <person name="Lucas S."/>
            <person name="Tice H."/>
            <person name="Cheng J.F."/>
            <person name="Han C."/>
            <person name="Detter J.C."/>
            <person name="Bruce D."/>
            <person name="Goodwin L."/>
            <person name="Pitluck S."/>
            <person name="Pati A."/>
            <person name="Liolios K."/>
            <person name="Ivanova N."/>
            <person name="Mavromatis K."/>
            <person name="Mikhailova N."/>
            <person name="Chen A."/>
            <person name="Palaniappan K."/>
            <person name="Land M."/>
            <person name="Hauser L."/>
            <person name="Chang Y.J."/>
            <person name="Jeffries C.D."/>
            <person name="Brettin T."/>
            <person name="Goker M."/>
            <person name="Beck B."/>
            <person name="Bristow J."/>
            <person name="Eisen J.A."/>
            <person name="Markowitz V."/>
            <person name="Hugenholtz P."/>
            <person name="Kyrpides N.C."/>
            <person name="Klenk H.P."/>
            <person name="Chen F."/>
        </authorList>
    </citation>
    <scope>NUCLEOTIDE SEQUENCE [LARGE SCALE GENOMIC DNA]</scope>
    <source>
        <strain evidence="3">ATCC 33386 / NCTC 11300</strain>
    </source>
</reference>
<organism evidence="2 3">
    <name type="scientific">Sebaldella termitidis (strain ATCC 33386 / NCTC 11300)</name>
    <dbReference type="NCBI Taxonomy" id="526218"/>
    <lineage>
        <taxon>Bacteria</taxon>
        <taxon>Fusobacteriati</taxon>
        <taxon>Fusobacteriota</taxon>
        <taxon>Fusobacteriia</taxon>
        <taxon>Fusobacteriales</taxon>
        <taxon>Leptotrichiaceae</taxon>
        <taxon>Sebaldella</taxon>
    </lineage>
</organism>
<dbReference type="KEGG" id="str:Sterm_2463"/>
<name>D1ALH3_SEBTE</name>
<evidence type="ECO:0000313" key="3">
    <source>
        <dbReference type="Proteomes" id="UP000000845"/>
    </source>
</evidence>
<protein>
    <recommendedName>
        <fullName evidence="1">DUF2087 domain-containing protein</fullName>
    </recommendedName>
</protein>